<evidence type="ECO:0000256" key="1">
    <source>
        <dbReference type="SAM" id="MobiDB-lite"/>
    </source>
</evidence>
<gene>
    <name evidence="2" type="ORF">CI109_103614</name>
</gene>
<evidence type="ECO:0000313" key="3">
    <source>
        <dbReference type="Proteomes" id="UP000322225"/>
    </source>
</evidence>
<dbReference type="CDD" id="cd09917">
    <property type="entry name" value="F-box_SF"/>
    <property type="match status" value="1"/>
</dbReference>
<keyword evidence="3" id="KW-1185">Reference proteome</keyword>
<reference evidence="2" key="1">
    <citation type="submission" date="2017-08" db="EMBL/GenBank/DDBJ databases">
        <authorList>
            <person name="Cuomo C."/>
            <person name="Billmyre B."/>
            <person name="Heitman J."/>
        </authorList>
    </citation>
    <scope>NUCLEOTIDE SEQUENCE</scope>
    <source>
        <strain evidence="2">CBS 12478</strain>
    </source>
</reference>
<feature type="compositionally biased region" description="Basic and acidic residues" evidence="1">
    <location>
        <begin position="14"/>
        <end position="30"/>
    </location>
</feature>
<feature type="region of interest" description="Disordered" evidence="1">
    <location>
        <begin position="14"/>
        <end position="36"/>
    </location>
</feature>
<dbReference type="AlphaFoldDB" id="A0AAJ8LIH8"/>
<dbReference type="GeneID" id="43585995"/>
<protein>
    <recommendedName>
        <fullName evidence="4">F-box domain-containing protein</fullName>
    </recommendedName>
</protein>
<reference evidence="2" key="2">
    <citation type="submission" date="2024-01" db="EMBL/GenBank/DDBJ databases">
        <title>Comparative genomics of Cryptococcus and Kwoniella reveals pathogenesis evolution and contrasting modes of karyotype evolution via chromosome fusion or intercentromeric recombination.</title>
        <authorList>
            <person name="Coelho M.A."/>
            <person name="David-Palma M."/>
            <person name="Shea T."/>
            <person name="Bowers K."/>
            <person name="McGinley-Smith S."/>
            <person name="Mohammad A.W."/>
            <person name="Gnirke A."/>
            <person name="Yurkov A.M."/>
            <person name="Nowrousian M."/>
            <person name="Sun S."/>
            <person name="Cuomo C.A."/>
            <person name="Heitman J."/>
        </authorList>
    </citation>
    <scope>NUCLEOTIDE SEQUENCE</scope>
    <source>
        <strain evidence="2">CBS 12478</strain>
    </source>
</reference>
<evidence type="ECO:0008006" key="4">
    <source>
        <dbReference type="Google" id="ProtNLM"/>
    </source>
</evidence>
<evidence type="ECO:0000313" key="2">
    <source>
        <dbReference type="EMBL" id="WWD19156.1"/>
    </source>
</evidence>
<dbReference type="Proteomes" id="UP000322225">
    <property type="component" value="Chromosome 6"/>
</dbReference>
<proteinExistence type="predicted"/>
<dbReference type="KEGG" id="ksn:43585995"/>
<organism evidence="2 3">
    <name type="scientific">Kwoniella shandongensis</name>
    <dbReference type="NCBI Taxonomy" id="1734106"/>
    <lineage>
        <taxon>Eukaryota</taxon>
        <taxon>Fungi</taxon>
        <taxon>Dikarya</taxon>
        <taxon>Basidiomycota</taxon>
        <taxon>Agaricomycotina</taxon>
        <taxon>Tremellomycetes</taxon>
        <taxon>Tremellales</taxon>
        <taxon>Cryptococcaceae</taxon>
        <taxon>Kwoniella</taxon>
    </lineage>
</organism>
<name>A0AAJ8LIH8_9TREE</name>
<accession>A0AAJ8LIH8</accession>
<sequence>MLWLDGRQDTILQDEAHNELRQREGSDGRGRKGGQSVRFYASQSRLDSWERDAHPEHSCEVAIMGPTKAQAVRRTTASPLAHPDIISHILAYADAPTLSRCMRVSWQFYDHCAPLLYDNITIIPNEADSFLRGTNHGPVILDDGTSRDLKRDLLKLVKIVNIKNHQGCSGFAGNTACTRWRGATIDFPNLESLRVWVGPSPFEGGWFNCPWVPNFNPRKLVMRDVSGLSAGGSYTFAPRSLLGKVRKVVVVMKTLRDLSMVNDEVLSSRKPTPVAPLEIGAETVLVLWTDTPRHSWGRNEESSPPRTDDFRRIIDQIVLCALSEVDRLTICNLGQLHRSYMDYTTPTSTYDEIEDKVVLAIKQRLEEVSLRRGEVGRLKRRSAALRFIRFERYLRDDDWKGEFDEDEDPDFANGFEMFIGDLFANLT</sequence>
<dbReference type="RefSeq" id="XP_031864050.2">
    <property type="nucleotide sequence ID" value="XM_032001887.2"/>
</dbReference>
<dbReference type="EMBL" id="CP144056">
    <property type="protein sequence ID" value="WWD19156.1"/>
    <property type="molecule type" value="Genomic_DNA"/>
</dbReference>